<evidence type="ECO:0000256" key="4">
    <source>
        <dbReference type="ARBA" id="ARBA00022782"/>
    </source>
</evidence>
<dbReference type="PANTHER" id="PTHR10270:SF161">
    <property type="entry name" value="SEX-DETERMINING REGION Y PROTEIN"/>
    <property type="match status" value="1"/>
</dbReference>
<keyword evidence="10 13" id="KW-0539">Nucleus</keyword>
<dbReference type="GO" id="GO:0000978">
    <property type="term" value="F:RNA polymerase II cis-regulatory region sequence-specific DNA binding"/>
    <property type="evidence" value="ECO:0007669"/>
    <property type="project" value="TreeGrafter"/>
</dbReference>
<dbReference type="GO" id="GO:0016607">
    <property type="term" value="C:nuclear speck"/>
    <property type="evidence" value="ECO:0007669"/>
    <property type="project" value="UniProtKB-SubCell"/>
</dbReference>
<dbReference type="GO" id="GO:0007548">
    <property type="term" value="P:sex differentiation"/>
    <property type="evidence" value="ECO:0007669"/>
    <property type="project" value="UniProtKB-KW"/>
</dbReference>
<evidence type="ECO:0000256" key="9">
    <source>
        <dbReference type="ARBA" id="ARBA00023163"/>
    </source>
</evidence>
<dbReference type="GO" id="GO:0030154">
    <property type="term" value="P:cell differentiation"/>
    <property type="evidence" value="ECO:0007669"/>
    <property type="project" value="UniProtKB-KW"/>
</dbReference>
<keyword evidence="9" id="KW-0804">Transcription</keyword>
<dbReference type="InterPro" id="IPR009071">
    <property type="entry name" value="HMG_box_dom"/>
</dbReference>
<feature type="domain" description="HMG box" evidence="15">
    <location>
        <begin position="7"/>
        <end position="75"/>
    </location>
</feature>
<feature type="DNA-binding region" description="HMG box" evidence="13">
    <location>
        <begin position="7"/>
        <end position="75"/>
    </location>
</feature>
<dbReference type="PROSITE" id="PS50118">
    <property type="entry name" value="HMG_BOX_2"/>
    <property type="match status" value="1"/>
</dbReference>
<dbReference type="SMART" id="SM00398">
    <property type="entry name" value="HMG"/>
    <property type="match status" value="1"/>
</dbReference>
<sequence>MKTAEHVKRPMNAFMVWSREERKQFAQENPKMHNSEISTKLGEKWKRLTEEERAPYVDKARSIRTEHMKKFPDYKYRPKRKPKTISATSRVPTTNHDDESGPDSPPDSLNGRGYDHRRYPFSPYQTSRGSRAPAGGVPVTLTRASSAFNFPTAMSASGWTSSGTSLFSSTTPIGQYSQLQRSSISLPDLNAATIVPAGSLQPVPVNVFPQANPPAPGRQVATMVSTTQALNGGSSSATNLYTAAPQYQTFILPSAAPGQPQAVMAAGAAPHYAVKVESVQQPQHSYPGPAPVVLTSLPPQILPPTPGAIHAIQAATAATGSPSLMAAPASAAQCAAQYTTQAPAARDHQAPVYYLVQQPTHNVQIQ</sequence>
<evidence type="ECO:0000256" key="8">
    <source>
        <dbReference type="ARBA" id="ARBA00023159"/>
    </source>
</evidence>
<dbReference type="FunFam" id="1.10.30.10:FF:000002">
    <property type="entry name" value="transcription factor Sox-2"/>
    <property type="match status" value="1"/>
</dbReference>
<evidence type="ECO:0000256" key="7">
    <source>
        <dbReference type="ARBA" id="ARBA00023125"/>
    </source>
</evidence>
<evidence type="ECO:0000259" key="15">
    <source>
        <dbReference type="PROSITE" id="PS50118"/>
    </source>
</evidence>
<comment type="subcellular location">
    <subcellularLocation>
        <location evidence="1">Nucleus speckle</location>
    </subcellularLocation>
</comment>
<dbReference type="EMBL" id="JX171144">
    <property type="protein sequence ID" value="AFO66680.1"/>
    <property type="molecule type" value="mRNA"/>
</dbReference>
<dbReference type="GO" id="GO:0005516">
    <property type="term" value="F:calmodulin binding"/>
    <property type="evidence" value="ECO:0007669"/>
    <property type="project" value="UniProtKB-KW"/>
</dbReference>
<evidence type="ECO:0000256" key="13">
    <source>
        <dbReference type="PROSITE-ProRule" id="PRU00267"/>
    </source>
</evidence>
<feature type="compositionally biased region" description="Polar residues" evidence="14">
    <location>
        <begin position="85"/>
        <end position="94"/>
    </location>
</feature>
<comment type="function">
    <text evidence="12">Transcriptional regulator that controls a genetic switch in male development. It is necessary and sufficient for initiating male sex determination by directing the development of supporting cell precursors (pre-Sertoli cells) as Sertoli rather than granulosa cells. Involved in different aspects of gene regulation including promoter activation or repression. Binds to the DNA consensus sequence 5'-[AT]AACAA[AT]-3'. SRY HMG box recognizes DNA by partial intercalation in the minor groove and promotes DNA bending. Also involved in pre-mRNA splicing. In male adult brain involved in the maintenance of motor functions of dopaminergic neurons.</text>
</comment>
<evidence type="ECO:0000256" key="2">
    <source>
        <dbReference type="ARBA" id="ARBA00005998"/>
    </source>
</evidence>
<dbReference type="SUPFAM" id="SSF47095">
    <property type="entry name" value="HMG-box"/>
    <property type="match status" value="1"/>
</dbReference>
<dbReference type="CDD" id="cd22028">
    <property type="entry name" value="HMG-box_SoxA_SoxB_SoxG"/>
    <property type="match status" value="1"/>
</dbReference>
<name>I7CDV8_9METZ</name>
<dbReference type="Pfam" id="PF00505">
    <property type="entry name" value="HMG_box"/>
    <property type="match status" value="1"/>
</dbReference>
<protein>
    <recommendedName>
        <fullName evidence="3">Sex-determining region Y protein</fullName>
    </recommendedName>
    <alternativeName>
        <fullName evidence="11">Testis-determining factor</fullName>
    </alternativeName>
</protein>
<evidence type="ECO:0000256" key="6">
    <source>
        <dbReference type="ARBA" id="ARBA00022928"/>
    </source>
</evidence>
<evidence type="ECO:0000256" key="14">
    <source>
        <dbReference type="SAM" id="MobiDB-lite"/>
    </source>
</evidence>
<evidence type="ECO:0000256" key="5">
    <source>
        <dbReference type="ARBA" id="ARBA00022860"/>
    </source>
</evidence>
<dbReference type="InterPro" id="IPR050140">
    <property type="entry name" value="SRY-related_HMG-box_TF-like"/>
</dbReference>
<accession>I7CDV8</accession>
<reference evidence="16" key="1">
    <citation type="journal article" date="2012" name="Evodevo">
        <title>Genome-wide analysis of the sox family in the calcareous sponge Sycon ciliatum: multiple genes with unique expression patterns.</title>
        <authorList>
            <person name="Fortunato S."/>
            <person name="Adamski M."/>
            <person name="Bergum B."/>
            <person name="Guder C."/>
            <person name="Jordal S."/>
            <person name="Leininger S."/>
            <person name="Zwafink C."/>
            <person name="Rapp H.T."/>
            <person name="Adamska M."/>
        </authorList>
    </citation>
    <scope>NUCLEOTIDE SEQUENCE</scope>
</reference>
<dbReference type="AlphaFoldDB" id="I7CDV8"/>
<evidence type="ECO:0000256" key="3">
    <source>
        <dbReference type="ARBA" id="ARBA00019052"/>
    </source>
</evidence>
<dbReference type="Gene3D" id="1.10.30.10">
    <property type="entry name" value="High mobility group box domain"/>
    <property type="match status" value="1"/>
</dbReference>
<dbReference type="InterPro" id="IPR036910">
    <property type="entry name" value="HMG_box_dom_sf"/>
</dbReference>
<keyword evidence="6" id="KW-0726">Sexual differentiation</keyword>
<keyword evidence="4" id="KW-0221">Differentiation</keyword>
<feature type="region of interest" description="Disordered" evidence="14">
    <location>
        <begin position="50"/>
        <end position="134"/>
    </location>
</feature>
<keyword evidence="8" id="KW-0010">Activator</keyword>
<evidence type="ECO:0000256" key="11">
    <source>
        <dbReference type="ARBA" id="ARBA00032498"/>
    </source>
</evidence>
<feature type="compositionally biased region" description="Basic and acidic residues" evidence="14">
    <location>
        <begin position="50"/>
        <end position="76"/>
    </location>
</feature>
<proteinExistence type="evidence at transcript level"/>
<keyword evidence="5" id="KW-0112">Calmodulin-binding</keyword>
<evidence type="ECO:0000256" key="10">
    <source>
        <dbReference type="ARBA" id="ARBA00023242"/>
    </source>
</evidence>
<organism evidence="16">
    <name type="scientific">Sycon ciliatum</name>
    <dbReference type="NCBI Taxonomy" id="27933"/>
    <lineage>
        <taxon>Eukaryota</taxon>
        <taxon>Metazoa</taxon>
        <taxon>Porifera</taxon>
        <taxon>Calcarea</taxon>
        <taxon>Calcaronea</taxon>
        <taxon>Leucosolenida</taxon>
        <taxon>Sycettidae</taxon>
        <taxon>Sycon</taxon>
    </lineage>
</organism>
<evidence type="ECO:0000313" key="16">
    <source>
        <dbReference type="EMBL" id="AFO66680.1"/>
    </source>
</evidence>
<keyword evidence="7 13" id="KW-0238">DNA-binding</keyword>
<comment type="similarity">
    <text evidence="2">Belongs to the SRY family.</text>
</comment>
<evidence type="ECO:0000256" key="1">
    <source>
        <dbReference type="ARBA" id="ARBA00004324"/>
    </source>
</evidence>
<dbReference type="PANTHER" id="PTHR10270">
    <property type="entry name" value="SOX TRANSCRIPTION FACTOR"/>
    <property type="match status" value="1"/>
</dbReference>
<dbReference type="GO" id="GO:0001228">
    <property type="term" value="F:DNA-binding transcription activator activity, RNA polymerase II-specific"/>
    <property type="evidence" value="ECO:0007669"/>
    <property type="project" value="TreeGrafter"/>
</dbReference>
<evidence type="ECO:0000256" key="12">
    <source>
        <dbReference type="ARBA" id="ARBA00045821"/>
    </source>
</evidence>